<feature type="compositionally biased region" description="Basic residues" evidence="1">
    <location>
        <begin position="22"/>
        <end position="31"/>
    </location>
</feature>
<reference evidence="2" key="1">
    <citation type="submission" date="2018-02" db="EMBL/GenBank/DDBJ databases">
        <title>Rhizophora mucronata_Transcriptome.</title>
        <authorList>
            <person name="Meera S.P."/>
            <person name="Sreeshan A."/>
            <person name="Augustine A."/>
        </authorList>
    </citation>
    <scope>NUCLEOTIDE SEQUENCE</scope>
    <source>
        <tissue evidence="2">Leaf</tissue>
    </source>
</reference>
<feature type="compositionally biased region" description="Polar residues" evidence="1">
    <location>
        <begin position="1"/>
        <end position="21"/>
    </location>
</feature>
<sequence length="45" mass="4841">MGLGFTQLTLPGQGSSSNPKSKNSRTVHHSASRSTSHEQRQLFSA</sequence>
<name>A0A2P2PAK6_RHIMU</name>
<organism evidence="2">
    <name type="scientific">Rhizophora mucronata</name>
    <name type="common">Asiatic mangrove</name>
    <dbReference type="NCBI Taxonomy" id="61149"/>
    <lineage>
        <taxon>Eukaryota</taxon>
        <taxon>Viridiplantae</taxon>
        <taxon>Streptophyta</taxon>
        <taxon>Embryophyta</taxon>
        <taxon>Tracheophyta</taxon>
        <taxon>Spermatophyta</taxon>
        <taxon>Magnoliopsida</taxon>
        <taxon>eudicotyledons</taxon>
        <taxon>Gunneridae</taxon>
        <taxon>Pentapetalae</taxon>
        <taxon>rosids</taxon>
        <taxon>fabids</taxon>
        <taxon>Malpighiales</taxon>
        <taxon>Rhizophoraceae</taxon>
        <taxon>Rhizophora</taxon>
    </lineage>
</organism>
<evidence type="ECO:0000313" key="2">
    <source>
        <dbReference type="EMBL" id="MBX51651.1"/>
    </source>
</evidence>
<protein>
    <submittedName>
        <fullName evidence="2">Uncharacterized protein</fullName>
    </submittedName>
</protein>
<accession>A0A2P2PAK6</accession>
<feature type="region of interest" description="Disordered" evidence="1">
    <location>
        <begin position="1"/>
        <end position="45"/>
    </location>
</feature>
<dbReference type="EMBL" id="GGEC01071167">
    <property type="protein sequence ID" value="MBX51651.1"/>
    <property type="molecule type" value="Transcribed_RNA"/>
</dbReference>
<feature type="compositionally biased region" description="Basic and acidic residues" evidence="1">
    <location>
        <begin position="35"/>
        <end position="45"/>
    </location>
</feature>
<proteinExistence type="predicted"/>
<evidence type="ECO:0000256" key="1">
    <source>
        <dbReference type="SAM" id="MobiDB-lite"/>
    </source>
</evidence>
<dbReference type="AlphaFoldDB" id="A0A2P2PAK6"/>